<dbReference type="PANTHER" id="PTHR12810:SF0">
    <property type="entry name" value="SMALL RIBOSOMAL SUBUNIT PROTEIN MS29"/>
    <property type="match status" value="1"/>
</dbReference>
<protein>
    <recommendedName>
        <fullName evidence="7">Small ribosomal subunit protein mS29</fullName>
    </recommendedName>
</protein>
<comment type="subcellular location">
    <subcellularLocation>
        <location evidence="1">Mitochondrion</location>
    </subcellularLocation>
</comment>
<accession>A0A0N5A1F4</accession>
<evidence type="ECO:0000256" key="4">
    <source>
        <dbReference type="ARBA" id="ARBA00022980"/>
    </source>
</evidence>
<keyword evidence="5" id="KW-0496">Mitochondrion</keyword>
<keyword evidence="8" id="KW-1185">Reference proteome</keyword>
<dbReference type="Pfam" id="PF10236">
    <property type="entry name" value="DAP3"/>
    <property type="match status" value="1"/>
</dbReference>
<evidence type="ECO:0000256" key="3">
    <source>
        <dbReference type="ARBA" id="ARBA00022946"/>
    </source>
</evidence>
<comment type="similarity">
    <text evidence="2">Belongs to the mitochondrion-specific ribosomal protein mS29 family.</text>
</comment>
<dbReference type="Proteomes" id="UP000038045">
    <property type="component" value="Unplaced"/>
</dbReference>
<dbReference type="PANTHER" id="PTHR12810">
    <property type="entry name" value="MITOCHONDRIAL 28S RIBOSOMAL PROTEIN S29"/>
    <property type="match status" value="1"/>
</dbReference>
<dbReference type="AlphaFoldDB" id="A0A0N5A1F4"/>
<name>A0A0N5A1F4_PARTI</name>
<keyword evidence="6" id="KW-0687">Ribonucleoprotein</keyword>
<evidence type="ECO:0000256" key="7">
    <source>
        <dbReference type="ARBA" id="ARBA00035140"/>
    </source>
</evidence>
<evidence type="ECO:0000313" key="9">
    <source>
        <dbReference type="WBParaSite" id="PTRK_0001545300.1"/>
    </source>
</evidence>
<dbReference type="InterPro" id="IPR019368">
    <property type="entry name" value="Ribosomal_mS29"/>
</dbReference>
<evidence type="ECO:0000256" key="5">
    <source>
        <dbReference type="ARBA" id="ARBA00023128"/>
    </source>
</evidence>
<evidence type="ECO:0000313" key="8">
    <source>
        <dbReference type="Proteomes" id="UP000038045"/>
    </source>
</evidence>
<evidence type="ECO:0000256" key="6">
    <source>
        <dbReference type="ARBA" id="ARBA00023274"/>
    </source>
</evidence>
<sequence length="376" mass="43186">MLKKVFFGSRNNVVFIRNIMASTNEPSKIQTDDNGKLYTVPLETTKQLCFNKVLPSKYISQVNTLSECTWMVRKPLLKILETLSSFEKDNNKSQRIVLWGNFGTGKSITLCQLLHYAHTQNWIIMNVRGVMDITRVPCEIQTNEINGKFDTPDHAVKALTLFKNQNQHIWNKISELKTEKEYIWTKVDKTGENRPISDIVEMGISAPFVATDCFGALIKELKRHSTNGDIKMLVAIDQANSMYGKTTYKRPDGGYALPGDLSMIYHLKQFLKDDWTNGITVMVADESEVKNARDMLTVPLVTPLELFGEEGFEDIVPFIPIETKNYDEKEIDVIYEYYKSKNWLTTPDAKTENGKKQMFYISAFNPYNFERLCAFV</sequence>
<keyword evidence="3" id="KW-0809">Transit peptide</keyword>
<dbReference type="SUPFAM" id="SSF52540">
    <property type="entry name" value="P-loop containing nucleoside triphosphate hydrolases"/>
    <property type="match status" value="1"/>
</dbReference>
<evidence type="ECO:0000256" key="1">
    <source>
        <dbReference type="ARBA" id="ARBA00004173"/>
    </source>
</evidence>
<evidence type="ECO:0000256" key="2">
    <source>
        <dbReference type="ARBA" id="ARBA00009863"/>
    </source>
</evidence>
<dbReference type="GO" id="GO:0005763">
    <property type="term" value="C:mitochondrial small ribosomal subunit"/>
    <property type="evidence" value="ECO:0007669"/>
    <property type="project" value="TreeGrafter"/>
</dbReference>
<dbReference type="STRING" id="131310.A0A0N5A1F4"/>
<dbReference type="InterPro" id="IPR008092">
    <property type="entry name" value="Ribosomal_mS29_met"/>
</dbReference>
<dbReference type="GO" id="GO:0003735">
    <property type="term" value="F:structural constituent of ribosome"/>
    <property type="evidence" value="ECO:0007669"/>
    <property type="project" value="TreeGrafter"/>
</dbReference>
<reference evidence="9" key="1">
    <citation type="submission" date="2017-02" db="UniProtKB">
        <authorList>
            <consortium name="WormBaseParasite"/>
        </authorList>
    </citation>
    <scope>IDENTIFICATION</scope>
</reference>
<dbReference type="PRINTS" id="PR01716">
    <property type="entry name" value="DEATHASSOCP3"/>
</dbReference>
<dbReference type="WBParaSite" id="PTRK_0001545300.1">
    <property type="protein sequence ID" value="PTRK_0001545300.1"/>
    <property type="gene ID" value="PTRK_0001545300"/>
</dbReference>
<organism evidence="8 9">
    <name type="scientific">Parastrongyloides trichosuri</name>
    <name type="common">Possum-specific nematode worm</name>
    <dbReference type="NCBI Taxonomy" id="131310"/>
    <lineage>
        <taxon>Eukaryota</taxon>
        <taxon>Metazoa</taxon>
        <taxon>Ecdysozoa</taxon>
        <taxon>Nematoda</taxon>
        <taxon>Chromadorea</taxon>
        <taxon>Rhabditida</taxon>
        <taxon>Tylenchina</taxon>
        <taxon>Panagrolaimomorpha</taxon>
        <taxon>Strongyloidoidea</taxon>
        <taxon>Strongyloididae</taxon>
        <taxon>Parastrongyloides</taxon>
    </lineage>
</organism>
<dbReference type="InterPro" id="IPR027417">
    <property type="entry name" value="P-loop_NTPase"/>
</dbReference>
<dbReference type="GO" id="GO:0006915">
    <property type="term" value="P:apoptotic process"/>
    <property type="evidence" value="ECO:0007669"/>
    <property type="project" value="InterPro"/>
</dbReference>
<proteinExistence type="inferred from homology"/>
<keyword evidence="4" id="KW-0689">Ribosomal protein</keyword>